<evidence type="ECO:0000313" key="1">
    <source>
        <dbReference type="EMBL" id="KAH3674681.1"/>
    </source>
</evidence>
<name>A0A9P8PMC4_9ASCO</name>
<dbReference type="Proteomes" id="UP000769528">
    <property type="component" value="Unassembled WGS sequence"/>
</dbReference>
<organism evidence="1 2">
    <name type="scientific">Wickerhamomyces mucosus</name>
    <dbReference type="NCBI Taxonomy" id="1378264"/>
    <lineage>
        <taxon>Eukaryota</taxon>
        <taxon>Fungi</taxon>
        <taxon>Dikarya</taxon>
        <taxon>Ascomycota</taxon>
        <taxon>Saccharomycotina</taxon>
        <taxon>Saccharomycetes</taxon>
        <taxon>Phaffomycetales</taxon>
        <taxon>Wickerhamomycetaceae</taxon>
        <taxon>Wickerhamomyces</taxon>
    </lineage>
</organism>
<reference evidence="1" key="1">
    <citation type="journal article" date="2021" name="Open Biol.">
        <title>Shared evolutionary footprints suggest mitochondrial oxidative damage underlies multiple complex I losses in fungi.</title>
        <authorList>
            <person name="Schikora-Tamarit M.A."/>
            <person name="Marcet-Houben M."/>
            <person name="Nosek J."/>
            <person name="Gabaldon T."/>
        </authorList>
    </citation>
    <scope>NUCLEOTIDE SEQUENCE</scope>
    <source>
        <strain evidence="1">CBS6341</strain>
    </source>
</reference>
<accession>A0A9P8PMC4</accession>
<dbReference type="AlphaFoldDB" id="A0A9P8PMC4"/>
<reference evidence="1" key="2">
    <citation type="submission" date="2021-01" db="EMBL/GenBank/DDBJ databases">
        <authorList>
            <person name="Schikora-Tamarit M.A."/>
        </authorList>
    </citation>
    <scope>NUCLEOTIDE SEQUENCE</scope>
    <source>
        <strain evidence="1">CBS6341</strain>
    </source>
</reference>
<gene>
    <name evidence="1" type="ORF">WICMUC_003097</name>
</gene>
<sequence>MILEKINKAETPPTKTIDNIEVNNNSAFGTLTNGDALDLDVEVDDDDPVEVFDEVLLVPVEVVLPDLPVEVVVLPVEAAEYETVPEIVFAPFEPAALSADEQTEAVLTPVLKLAEPPNEQA</sequence>
<comment type="caution">
    <text evidence="1">The sequence shown here is derived from an EMBL/GenBank/DDBJ whole genome shotgun (WGS) entry which is preliminary data.</text>
</comment>
<proteinExistence type="predicted"/>
<protein>
    <submittedName>
        <fullName evidence="1">Uncharacterized protein</fullName>
    </submittedName>
</protein>
<evidence type="ECO:0000313" key="2">
    <source>
        <dbReference type="Proteomes" id="UP000769528"/>
    </source>
</evidence>
<keyword evidence="2" id="KW-1185">Reference proteome</keyword>
<dbReference type="EMBL" id="JAEUBF010000838">
    <property type="protein sequence ID" value="KAH3674681.1"/>
    <property type="molecule type" value="Genomic_DNA"/>
</dbReference>